<dbReference type="NCBIfam" id="NF045597">
    <property type="entry name" value="TudS_rel_CD3072"/>
    <property type="match status" value="1"/>
</dbReference>
<dbReference type="RefSeq" id="WP_089281646.1">
    <property type="nucleotide sequence ID" value="NZ_FZOJ01000003.1"/>
</dbReference>
<dbReference type="OrthoDB" id="5420310at2"/>
<dbReference type="InterPro" id="IPR054648">
    <property type="entry name" value="TudS-rel"/>
</dbReference>
<dbReference type="Pfam" id="PF04463">
    <property type="entry name" value="2-thiour_desulf"/>
    <property type="match status" value="1"/>
</dbReference>
<dbReference type="AlphaFoldDB" id="A0A239BBT1"/>
<sequence>MFSDTRSKRIILVSHCILNQNSISDGTADYPGTNEVIMKQLLQSNVGIIQMPCPEILCLGLDRRDIHGGERPVVVENTRIRQELKKEDSIKIINNFVEQIVFQIEEYIRNGFTVLGIVGINRSPSCGVNTTSENNQEIAGEGIFIKILREALEKKQIYINMVGIKGLEMDKAFILIQELLDR</sequence>
<name>A0A239BBT1_9FIRM</name>
<dbReference type="EMBL" id="FZOJ01000003">
    <property type="protein sequence ID" value="SNS05417.1"/>
    <property type="molecule type" value="Genomic_DNA"/>
</dbReference>
<evidence type="ECO:0000313" key="2">
    <source>
        <dbReference type="Proteomes" id="UP000198304"/>
    </source>
</evidence>
<keyword evidence="2" id="KW-1185">Reference proteome</keyword>
<reference evidence="1 2" key="1">
    <citation type="submission" date="2017-06" db="EMBL/GenBank/DDBJ databases">
        <authorList>
            <person name="Kim H.J."/>
            <person name="Triplett B.A."/>
        </authorList>
    </citation>
    <scope>NUCLEOTIDE SEQUENCE [LARGE SCALE GENOMIC DNA]</scope>
    <source>
        <strain evidence="1 2">SCA</strain>
    </source>
</reference>
<dbReference type="Proteomes" id="UP000198304">
    <property type="component" value="Unassembled WGS sequence"/>
</dbReference>
<gene>
    <name evidence="1" type="ORF">SAMN05446037_1003163</name>
</gene>
<protein>
    <submittedName>
        <fullName evidence="1">Predicted secreted protein</fullName>
    </submittedName>
</protein>
<accession>A0A239BBT1</accession>
<organism evidence="1 2">
    <name type="scientific">Anaerovirgula multivorans</name>
    <dbReference type="NCBI Taxonomy" id="312168"/>
    <lineage>
        <taxon>Bacteria</taxon>
        <taxon>Bacillati</taxon>
        <taxon>Bacillota</taxon>
        <taxon>Clostridia</taxon>
        <taxon>Peptostreptococcales</taxon>
        <taxon>Natronincolaceae</taxon>
        <taxon>Anaerovirgula</taxon>
    </lineage>
</organism>
<evidence type="ECO:0000313" key="1">
    <source>
        <dbReference type="EMBL" id="SNS05417.1"/>
    </source>
</evidence>
<proteinExistence type="predicted"/>
<dbReference type="InterPro" id="IPR007553">
    <property type="entry name" value="2-thiour_desulf"/>
</dbReference>